<keyword evidence="4" id="KW-0808">Transferase</keyword>
<dbReference type="GO" id="GO:0005524">
    <property type="term" value="F:ATP binding"/>
    <property type="evidence" value="ECO:0007669"/>
    <property type="project" value="InterPro"/>
</dbReference>
<feature type="domain" description="Protein kinase" evidence="3">
    <location>
        <begin position="1"/>
        <end position="84"/>
    </location>
</feature>
<dbReference type="Proteomes" id="UP000236333">
    <property type="component" value="Unassembled WGS sequence"/>
</dbReference>
<dbReference type="InterPro" id="IPR011009">
    <property type="entry name" value="Kinase-like_dom_sf"/>
</dbReference>
<dbReference type="InterPro" id="IPR000719">
    <property type="entry name" value="Prot_kinase_dom"/>
</dbReference>
<dbReference type="OrthoDB" id="4062651at2759"/>
<keyword evidence="5" id="KW-1185">Reference proteome</keyword>
<dbReference type="PANTHER" id="PTHR44329">
    <property type="entry name" value="SERINE/THREONINE-PROTEIN KINASE TNNI3K-RELATED"/>
    <property type="match status" value="1"/>
</dbReference>
<keyword evidence="2" id="KW-0732">Signal</keyword>
<name>A0A2J7ZPN0_9CHLO</name>
<evidence type="ECO:0000313" key="5">
    <source>
        <dbReference type="Proteomes" id="UP000236333"/>
    </source>
</evidence>
<feature type="chain" id="PRO_5014324741" evidence="2">
    <location>
        <begin position="24"/>
        <end position="128"/>
    </location>
</feature>
<reference evidence="4 5" key="1">
    <citation type="journal article" date="2017" name="Mol. Biol. Evol.">
        <title>The 4-celled Tetrabaena socialis nuclear genome reveals the essential components for genetic control of cell number at the origin of multicellularity in the volvocine lineage.</title>
        <authorList>
            <person name="Featherston J."/>
            <person name="Arakaki Y."/>
            <person name="Hanschen E.R."/>
            <person name="Ferris P.J."/>
            <person name="Michod R.E."/>
            <person name="Olson B.J.S.C."/>
            <person name="Nozaki H."/>
            <person name="Durand P.M."/>
        </authorList>
    </citation>
    <scope>NUCLEOTIDE SEQUENCE [LARGE SCALE GENOMIC DNA]</scope>
    <source>
        <strain evidence="4 5">NIES-571</strain>
    </source>
</reference>
<dbReference type="EMBL" id="PGGS01000696">
    <property type="protein sequence ID" value="PNH02223.1"/>
    <property type="molecule type" value="Genomic_DNA"/>
</dbReference>
<feature type="signal peptide" evidence="2">
    <location>
        <begin position="1"/>
        <end position="23"/>
    </location>
</feature>
<dbReference type="PANTHER" id="PTHR44329:SF214">
    <property type="entry name" value="PROTEIN KINASE DOMAIN-CONTAINING PROTEIN"/>
    <property type="match status" value="1"/>
</dbReference>
<dbReference type="AlphaFoldDB" id="A0A2J7ZPN0"/>
<dbReference type="PROSITE" id="PS50011">
    <property type="entry name" value="PROTEIN_KINASE_DOM"/>
    <property type="match status" value="1"/>
</dbReference>
<evidence type="ECO:0000313" key="4">
    <source>
        <dbReference type="EMBL" id="PNH02223.1"/>
    </source>
</evidence>
<dbReference type="InterPro" id="IPR051681">
    <property type="entry name" value="Ser/Thr_Kinases-Pseudokinases"/>
</dbReference>
<organism evidence="4 5">
    <name type="scientific">Tetrabaena socialis</name>
    <dbReference type="NCBI Taxonomy" id="47790"/>
    <lineage>
        <taxon>Eukaryota</taxon>
        <taxon>Viridiplantae</taxon>
        <taxon>Chlorophyta</taxon>
        <taxon>core chlorophytes</taxon>
        <taxon>Chlorophyceae</taxon>
        <taxon>CS clade</taxon>
        <taxon>Chlamydomonadales</taxon>
        <taxon>Tetrabaenaceae</taxon>
        <taxon>Tetrabaena</taxon>
    </lineage>
</organism>
<protein>
    <submittedName>
        <fullName evidence="4">Putative serine/threonine-protein kinase</fullName>
    </submittedName>
</protein>
<gene>
    <name evidence="4" type="ORF">TSOC_011820</name>
</gene>
<dbReference type="Gene3D" id="1.10.510.10">
    <property type="entry name" value="Transferase(Phosphotransferase) domain 1"/>
    <property type="match status" value="1"/>
</dbReference>
<comment type="caution">
    <text evidence="4">The sequence shown here is derived from an EMBL/GenBank/DDBJ whole genome shotgun (WGS) entry which is preliminary data.</text>
</comment>
<dbReference type="SUPFAM" id="SSF56112">
    <property type="entry name" value="Protein kinase-like (PK-like)"/>
    <property type="match status" value="1"/>
</dbReference>
<accession>A0A2J7ZPN0</accession>
<sequence>MVVVGVVLDVFSFGVLLWQMSTGQRPYAGLQAGQVLLGVKTGSLKLQWPAWVNKSLAKVGQACMRFEPKERPGFKGIRSALSKIAARLDQKIAAVELAHGAELGLGSGGGAEIEGVEEDGREGGEGKS</sequence>
<dbReference type="GO" id="GO:0004674">
    <property type="term" value="F:protein serine/threonine kinase activity"/>
    <property type="evidence" value="ECO:0007669"/>
    <property type="project" value="TreeGrafter"/>
</dbReference>
<dbReference type="Pfam" id="PF07714">
    <property type="entry name" value="PK_Tyr_Ser-Thr"/>
    <property type="match status" value="1"/>
</dbReference>
<dbReference type="InterPro" id="IPR001245">
    <property type="entry name" value="Ser-Thr/Tyr_kinase_cat_dom"/>
</dbReference>
<keyword evidence="4" id="KW-0418">Kinase</keyword>
<evidence type="ECO:0000256" key="1">
    <source>
        <dbReference type="SAM" id="MobiDB-lite"/>
    </source>
</evidence>
<feature type="region of interest" description="Disordered" evidence="1">
    <location>
        <begin position="105"/>
        <end position="128"/>
    </location>
</feature>
<proteinExistence type="predicted"/>
<evidence type="ECO:0000256" key="2">
    <source>
        <dbReference type="SAM" id="SignalP"/>
    </source>
</evidence>
<evidence type="ECO:0000259" key="3">
    <source>
        <dbReference type="PROSITE" id="PS50011"/>
    </source>
</evidence>